<dbReference type="InterPro" id="IPR003594">
    <property type="entry name" value="HATPase_dom"/>
</dbReference>
<dbReference type="SUPFAM" id="SSF55874">
    <property type="entry name" value="ATPase domain of HSP90 chaperone/DNA topoisomerase II/histidine kinase"/>
    <property type="match status" value="1"/>
</dbReference>
<dbReference type="KEGG" id="agi:FSB73_08510"/>
<dbReference type="EMBL" id="CP042434">
    <property type="protein sequence ID" value="QEC71700.1"/>
    <property type="molecule type" value="Genomic_DNA"/>
</dbReference>
<reference evidence="2 3" key="1">
    <citation type="journal article" date="2017" name="Int. J. Syst. Evol. Microbiol.">
        <title>Arachidicoccus ginsenosidivorans sp. nov., with ginsenoside-converting activity isolated from ginseng cultivating soil.</title>
        <authorList>
            <person name="Siddiqi M.Z."/>
            <person name="Aslam Z."/>
            <person name="Im W.T."/>
        </authorList>
    </citation>
    <scope>NUCLEOTIDE SEQUENCE [LARGE SCALE GENOMIC DNA]</scope>
    <source>
        <strain evidence="2 3">Gsoil 809</strain>
    </source>
</reference>
<evidence type="ECO:0000313" key="2">
    <source>
        <dbReference type="EMBL" id="QEC71700.1"/>
    </source>
</evidence>
<organism evidence="2 3">
    <name type="scientific">Arachidicoccus ginsenosidivorans</name>
    <dbReference type="NCBI Taxonomy" id="496057"/>
    <lineage>
        <taxon>Bacteria</taxon>
        <taxon>Pseudomonadati</taxon>
        <taxon>Bacteroidota</taxon>
        <taxon>Chitinophagia</taxon>
        <taxon>Chitinophagales</taxon>
        <taxon>Chitinophagaceae</taxon>
        <taxon>Arachidicoccus</taxon>
    </lineage>
</organism>
<dbReference type="GO" id="GO:0005524">
    <property type="term" value="F:ATP binding"/>
    <property type="evidence" value="ECO:0007669"/>
    <property type="project" value="UniProtKB-KW"/>
</dbReference>
<dbReference type="Proteomes" id="UP000321291">
    <property type="component" value="Chromosome"/>
</dbReference>
<keyword evidence="2" id="KW-0547">Nucleotide-binding</keyword>
<dbReference type="OrthoDB" id="1845327at2"/>
<evidence type="ECO:0000259" key="1">
    <source>
        <dbReference type="Pfam" id="PF02518"/>
    </source>
</evidence>
<dbReference type="AlphaFoldDB" id="A0A5B8VJQ2"/>
<sequence length="314" mass="35409">MFKANASDELRLHIGFLNEYRAKSPDEKVTMMLYSDELLLITTAVHQLKSSGASLCITTDLSDLNRVMDKASAIWVKMSGMLRYASRIDFFKLLDLQHLLPEKFTRRPGRDRFIEITHYNRSNYIEVGRRVVRVVGAHTLVDSAVQQMLDFCLFEILDNVLIHSAYPAALGGSGWCSAQHFPAAQEIRLIIADTGIGIHRALTGPEGSKFRALSEKQALYQCVKKGVTNGEGMGFGLYATREFVRLNQGELLIYSGSHFATLQNGRFKVKQGAYWPGTVVYLRIKTNISVDYNSFMPKDHPLAADFDYFYANES</sequence>
<accession>A0A5B8VJQ2</accession>
<gene>
    <name evidence="2" type="ORF">FSB73_08510</name>
</gene>
<keyword evidence="2" id="KW-0067">ATP-binding</keyword>
<protein>
    <submittedName>
        <fullName evidence="2">ATP-binding protein</fullName>
    </submittedName>
</protein>
<dbReference type="InterPro" id="IPR036890">
    <property type="entry name" value="HATPase_C_sf"/>
</dbReference>
<dbReference type="RefSeq" id="WP_146781077.1">
    <property type="nucleotide sequence ID" value="NZ_CP042434.1"/>
</dbReference>
<feature type="domain" description="Histidine kinase/HSP90-like ATPase" evidence="1">
    <location>
        <begin position="148"/>
        <end position="257"/>
    </location>
</feature>
<dbReference type="Gene3D" id="3.30.565.10">
    <property type="entry name" value="Histidine kinase-like ATPase, C-terminal domain"/>
    <property type="match status" value="1"/>
</dbReference>
<evidence type="ECO:0000313" key="3">
    <source>
        <dbReference type="Proteomes" id="UP000321291"/>
    </source>
</evidence>
<name>A0A5B8VJQ2_9BACT</name>
<proteinExistence type="predicted"/>
<keyword evidence="3" id="KW-1185">Reference proteome</keyword>
<dbReference type="Pfam" id="PF02518">
    <property type="entry name" value="HATPase_c"/>
    <property type="match status" value="1"/>
</dbReference>